<proteinExistence type="predicted"/>
<organism evidence="1 2">
    <name type="scientific">Spirochaeta africana (strain ATCC 700263 / DSM 8902 / Z-7692)</name>
    <dbReference type="NCBI Taxonomy" id="889378"/>
    <lineage>
        <taxon>Bacteria</taxon>
        <taxon>Pseudomonadati</taxon>
        <taxon>Spirochaetota</taxon>
        <taxon>Spirochaetia</taxon>
        <taxon>Spirochaetales</taxon>
        <taxon>Spirochaetaceae</taxon>
        <taxon>Spirochaeta</taxon>
    </lineage>
</organism>
<keyword evidence="2" id="KW-1185">Reference proteome</keyword>
<reference evidence="2" key="1">
    <citation type="journal article" date="2013" name="Stand. Genomic Sci.">
        <title>Complete genome sequence of the halophilic bacterium Spirochaeta africana type strain (Z-7692(T)) from the alkaline Lake Magadi in the East African Rift.</title>
        <authorList>
            <person name="Liolos K."/>
            <person name="Abt B."/>
            <person name="Scheuner C."/>
            <person name="Teshima H."/>
            <person name="Held B."/>
            <person name="Lapidus A."/>
            <person name="Nolan M."/>
            <person name="Lucas S."/>
            <person name="Deshpande S."/>
            <person name="Cheng J.F."/>
            <person name="Tapia R."/>
            <person name="Goodwin L.A."/>
            <person name="Pitluck S."/>
            <person name="Pagani I."/>
            <person name="Ivanova N."/>
            <person name="Mavromatis K."/>
            <person name="Mikhailova N."/>
            <person name="Huntemann M."/>
            <person name="Pati A."/>
            <person name="Chen A."/>
            <person name="Palaniappan K."/>
            <person name="Land M."/>
            <person name="Rohde M."/>
            <person name="Tindall B.J."/>
            <person name="Detter J.C."/>
            <person name="Goker M."/>
            <person name="Bristow J."/>
            <person name="Eisen J.A."/>
            <person name="Markowitz V."/>
            <person name="Hugenholtz P."/>
            <person name="Woyke T."/>
            <person name="Klenk H.P."/>
            <person name="Kyrpides N.C."/>
        </authorList>
    </citation>
    <scope>NUCLEOTIDE SEQUENCE</scope>
    <source>
        <strain evidence="2">ATCC 700263 / DSM 8902 / Z-7692</strain>
    </source>
</reference>
<evidence type="ECO:0000313" key="1">
    <source>
        <dbReference type="EMBL" id="AFG37471.1"/>
    </source>
</evidence>
<protein>
    <submittedName>
        <fullName evidence="1">Uncharacterized protein</fullName>
    </submittedName>
</protein>
<dbReference type="AlphaFoldDB" id="H9UIX8"/>
<gene>
    <name evidence="1" type="ordered locus">Spiaf_1408</name>
</gene>
<evidence type="ECO:0000313" key="2">
    <source>
        <dbReference type="Proteomes" id="UP000007383"/>
    </source>
</evidence>
<dbReference type="HOGENOM" id="CLU_3333164_0_0_12"/>
<name>H9UIX8_SPIAZ</name>
<accession>H9UIX8</accession>
<dbReference type="KEGG" id="sfc:Spiaf_1408"/>
<sequence length="38" mass="4543">MVWLNNSHHFALGRTDVRRYVLALCVHQEAMFEVQSKR</sequence>
<dbReference type="Proteomes" id="UP000007383">
    <property type="component" value="Chromosome"/>
</dbReference>
<dbReference type="EMBL" id="CP003282">
    <property type="protein sequence ID" value="AFG37471.1"/>
    <property type="molecule type" value="Genomic_DNA"/>
</dbReference>